<reference evidence="4" key="1">
    <citation type="submission" date="2016-10" db="EMBL/GenBank/DDBJ databases">
        <authorList>
            <person name="Varghese N."/>
            <person name="Submissions S."/>
        </authorList>
    </citation>
    <scope>NUCLEOTIDE SEQUENCE [LARGE SCALE GENOMIC DNA]</scope>
    <source>
        <strain evidence="4">ES.061</strain>
    </source>
</reference>
<dbReference type="CDD" id="cd07814">
    <property type="entry name" value="SRPBCC_CalC_Aha1-like"/>
    <property type="match status" value="1"/>
</dbReference>
<dbReference type="Proteomes" id="UP000199064">
    <property type="component" value="Unassembled WGS sequence"/>
</dbReference>
<dbReference type="Pfam" id="PF08327">
    <property type="entry name" value="AHSA1"/>
    <property type="match status" value="1"/>
</dbReference>
<feature type="domain" description="Activator of Hsp90 ATPase homologue 1/2-like C-terminal" evidence="2">
    <location>
        <begin position="21"/>
        <end position="107"/>
    </location>
</feature>
<accession>A0A1H4IVG9</accession>
<keyword evidence="4" id="KW-1185">Reference proteome</keyword>
<dbReference type="InterPro" id="IPR023393">
    <property type="entry name" value="START-like_dom_sf"/>
</dbReference>
<protein>
    <submittedName>
        <fullName evidence="3">Uncharacterized conserved protein YndB, AHSA1/START domain</fullName>
    </submittedName>
</protein>
<name>A0A1H4IVG9_9HYPH</name>
<dbReference type="EMBL" id="FNSL01000001">
    <property type="protein sequence ID" value="SEB37616.1"/>
    <property type="molecule type" value="Genomic_DNA"/>
</dbReference>
<dbReference type="RefSeq" id="WP_007007114.1">
    <property type="nucleotide sequence ID" value="NZ_FNSL01000001.1"/>
</dbReference>
<dbReference type="InterPro" id="IPR013538">
    <property type="entry name" value="ASHA1/2-like_C"/>
</dbReference>
<comment type="similarity">
    <text evidence="1">Belongs to the AHA1 family.</text>
</comment>
<gene>
    <name evidence="3" type="ORF">SAMN05216452_0583</name>
</gene>
<evidence type="ECO:0000313" key="3">
    <source>
        <dbReference type="EMBL" id="SEB37616.1"/>
    </source>
</evidence>
<organism evidence="3 4">
    <name type="scientific">Nitratireductor aquibiodomus</name>
    <dbReference type="NCBI Taxonomy" id="204799"/>
    <lineage>
        <taxon>Bacteria</taxon>
        <taxon>Pseudomonadati</taxon>
        <taxon>Pseudomonadota</taxon>
        <taxon>Alphaproteobacteria</taxon>
        <taxon>Hyphomicrobiales</taxon>
        <taxon>Phyllobacteriaceae</taxon>
        <taxon>Nitratireductor</taxon>
    </lineage>
</organism>
<evidence type="ECO:0000313" key="4">
    <source>
        <dbReference type="Proteomes" id="UP000199064"/>
    </source>
</evidence>
<evidence type="ECO:0000259" key="2">
    <source>
        <dbReference type="Pfam" id="PF08327"/>
    </source>
</evidence>
<dbReference type="AlphaFoldDB" id="A0A1H4IVG9"/>
<proteinExistence type="inferred from homology"/>
<dbReference type="Gene3D" id="3.30.530.20">
    <property type="match status" value="1"/>
</dbReference>
<evidence type="ECO:0000256" key="1">
    <source>
        <dbReference type="ARBA" id="ARBA00006817"/>
    </source>
</evidence>
<sequence length="118" mass="12936">MSDADTENTNENIVLECLLESPPEKVWRALTVPELAAGWLGEPGDGGREPAYEILDTEPCSRVRYTWRDEQTDAPDTLVTFEISPAPDGNTWFRLTHSHCALPRLAANSNGAPTARAA</sequence>
<dbReference type="SUPFAM" id="SSF55961">
    <property type="entry name" value="Bet v1-like"/>
    <property type="match status" value="1"/>
</dbReference>